<evidence type="ECO:0000256" key="2">
    <source>
        <dbReference type="SAM" id="SignalP"/>
    </source>
</evidence>
<protein>
    <recommendedName>
        <fullName evidence="3">Ig-like domain-containing protein</fullName>
    </recommendedName>
</protein>
<dbReference type="GO" id="GO:0042130">
    <property type="term" value="P:negative regulation of T cell proliferation"/>
    <property type="evidence" value="ECO:0000318"/>
    <property type="project" value="GO_Central"/>
</dbReference>
<evidence type="ECO:0000313" key="5">
    <source>
        <dbReference type="Proteomes" id="UP000007110"/>
    </source>
</evidence>
<feature type="transmembrane region" description="Helical" evidence="1">
    <location>
        <begin position="252"/>
        <end position="271"/>
    </location>
</feature>
<dbReference type="EnsemblMetazoa" id="XM_030977601">
    <property type="protein sequence ID" value="XP_030833461"/>
    <property type="gene ID" value="LOC100888240"/>
</dbReference>
<dbReference type="KEGG" id="spu:100888240"/>
<dbReference type="CDD" id="cd00096">
    <property type="entry name" value="Ig"/>
    <property type="match status" value="1"/>
</dbReference>
<dbReference type="GO" id="GO:0009897">
    <property type="term" value="C:external side of plasma membrane"/>
    <property type="evidence" value="ECO:0000318"/>
    <property type="project" value="GO_Central"/>
</dbReference>
<dbReference type="Proteomes" id="UP000007110">
    <property type="component" value="Unassembled WGS sequence"/>
</dbReference>
<dbReference type="InterPro" id="IPR036179">
    <property type="entry name" value="Ig-like_dom_sf"/>
</dbReference>
<accession>A0A7M7NA49</accession>
<evidence type="ECO:0000313" key="4">
    <source>
        <dbReference type="EnsemblMetazoa" id="XP_030833461"/>
    </source>
</evidence>
<dbReference type="InterPro" id="IPR013783">
    <property type="entry name" value="Ig-like_fold"/>
</dbReference>
<dbReference type="SUPFAM" id="SSF48726">
    <property type="entry name" value="Immunoglobulin"/>
    <property type="match status" value="1"/>
</dbReference>
<dbReference type="GO" id="GO:0042102">
    <property type="term" value="P:positive regulation of T cell proliferation"/>
    <property type="evidence" value="ECO:0000318"/>
    <property type="project" value="GO_Central"/>
</dbReference>
<dbReference type="GO" id="GO:0007166">
    <property type="term" value="P:cell surface receptor signaling pathway"/>
    <property type="evidence" value="ECO:0000318"/>
    <property type="project" value="GO_Central"/>
</dbReference>
<dbReference type="GO" id="GO:0071222">
    <property type="term" value="P:cellular response to lipopolysaccharide"/>
    <property type="evidence" value="ECO:0000318"/>
    <property type="project" value="GO_Central"/>
</dbReference>
<dbReference type="RefSeq" id="XP_030833461.1">
    <property type="nucleotide sequence ID" value="XM_030977601.1"/>
</dbReference>
<dbReference type="InParanoid" id="A0A7M7NA49"/>
<evidence type="ECO:0000256" key="1">
    <source>
        <dbReference type="SAM" id="Phobius"/>
    </source>
</evidence>
<dbReference type="InterPro" id="IPR007110">
    <property type="entry name" value="Ig-like_dom"/>
</dbReference>
<organism evidence="4 5">
    <name type="scientific">Strongylocentrotus purpuratus</name>
    <name type="common">Purple sea urchin</name>
    <dbReference type="NCBI Taxonomy" id="7668"/>
    <lineage>
        <taxon>Eukaryota</taxon>
        <taxon>Metazoa</taxon>
        <taxon>Echinodermata</taxon>
        <taxon>Eleutherozoa</taxon>
        <taxon>Echinozoa</taxon>
        <taxon>Echinoidea</taxon>
        <taxon>Euechinoidea</taxon>
        <taxon>Echinacea</taxon>
        <taxon>Camarodonta</taxon>
        <taxon>Echinidea</taxon>
        <taxon>Strongylocentrotidae</taxon>
        <taxon>Strongylocentrotus</taxon>
    </lineage>
</organism>
<keyword evidence="1" id="KW-0812">Transmembrane</keyword>
<dbReference type="GO" id="GO:0006955">
    <property type="term" value="P:immune response"/>
    <property type="evidence" value="ECO:0000318"/>
    <property type="project" value="GO_Central"/>
</dbReference>
<reference evidence="4" key="2">
    <citation type="submission" date="2021-01" db="UniProtKB">
        <authorList>
            <consortium name="EnsemblMetazoa"/>
        </authorList>
    </citation>
    <scope>IDENTIFICATION</scope>
</reference>
<evidence type="ECO:0000259" key="3">
    <source>
        <dbReference type="PROSITE" id="PS50835"/>
    </source>
</evidence>
<dbReference type="Gene3D" id="2.60.40.10">
    <property type="entry name" value="Immunoglobulins"/>
    <property type="match status" value="1"/>
</dbReference>
<sequence>MYLRIFASLDLFFVAGITCAMEFEVKTLEVGTLGSIPCDHIEDDPEVRLVQWYKSRRIEAFENGDASLASWEDGRTESQPNYHMDITTFSLVFDKPTLEDEGLYKCSVERGDLFIESHYFTRTVMYALPQKNPEITLDKDSNLLHCTVEHVKPVLYPVFEFDGSPDSTEIHAVLNEDGTYTTSVCCRVPQDKRVFQVECSYSYLHYHEVGSFDLHEITTDSPMEYITSTVSTKWISDTFEEDGCDTYDNTSIIVAGVIIGLLMVANVISLIKMREFHRGVKNRKAMEMIYPPMNIGAA</sequence>
<dbReference type="PROSITE" id="PS50835">
    <property type="entry name" value="IG_LIKE"/>
    <property type="match status" value="1"/>
</dbReference>
<proteinExistence type="predicted"/>
<name>A0A7M7NA49_STRPU</name>
<dbReference type="GO" id="GO:0031295">
    <property type="term" value="P:T cell costimulation"/>
    <property type="evidence" value="ECO:0000318"/>
    <property type="project" value="GO_Central"/>
</dbReference>
<keyword evidence="5" id="KW-1185">Reference proteome</keyword>
<dbReference type="GeneID" id="100888240"/>
<keyword evidence="2" id="KW-0732">Signal</keyword>
<reference evidence="5" key="1">
    <citation type="submission" date="2015-02" db="EMBL/GenBank/DDBJ databases">
        <title>Genome sequencing for Strongylocentrotus purpuratus.</title>
        <authorList>
            <person name="Murali S."/>
            <person name="Liu Y."/>
            <person name="Vee V."/>
            <person name="English A."/>
            <person name="Wang M."/>
            <person name="Skinner E."/>
            <person name="Han Y."/>
            <person name="Muzny D.M."/>
            <person name="Worley K.C."/>
            <person name="Gibbs R.A."/>
        </authorList>
    </citation>
    <scope>NUCLEOTIDE SEQUENCE</scope>
</reference>
<keyword evidence="1" id="KW-0472">Membrane</keyword>
<feature type="chain" id="PRO_5029774369" description="Ig-like domain-containing protein" evidence="2">
    <location>
        <begin position="21"/>
        <end position="298"/>
    </location>
</feature>
<feature type="domain" description="Ig-like" evidence="3">
    <location>
        <begin position="31"/>
        <end position="109"/>
    </location>
</feature>
<feature type="signal peptide" evidence="2">
    <location>
        <begin position="1"/>
        <end position="20"/>
    </location>
</feature>
<keyword evidence="1" id="KW-1133">Transmembrane helix</keyword>
<dbReference type="AlphaFoldDB" id="A0A7M7NA49"/>